<name>A0ABT6Y3I6_9BACT</name>
<gene>
    <name evidence="2" type="ORF">QM524_02790</name>
</gene>
<dbReference type="EMBL" id="JASHIF010000002">
    <property type="protein sequence ID" value="MDI9858128.1"/>
    <property type="molecule type" value="Genomic_DNA"/>
</dbReference>
<protein>
    <submittedName>
        <fullName evidence="2">Uncharacterized protein</fullName>
    </submittedName>
</protein>
<feature type="transmembrane region" description="Helical" evidence="1">
    <location>
        <begin position="6"/>
        <end position="23"/>
    </location>
</feature>
<proteinExistence type="predicted"/>
<comment type="caution">
    <text evidence="2">The sequence shown here is derived from an EMBL/GenBank/DDBJ whole genome shotgun (WGS) entry which is preliminary data.</text>
</comment>
<accession>A0ABT6Y3I6</accession>
<sequence>MSGITYGVALIILFFILPGGLFRKAYSPIHLSNYHLRASNFAEIATTLGFGMVIQCLGILMINKYHPSLYVDFRLLPKLLSSPDEVVLSKVQKHLIPIFSYNACLLLFSYVMGSLLQRLVLSFRLDERFLVLKFDNAFHYVFSGKMFLKKDTEEILTYMNVCVKIDNDFFVYSGFLLDYQLNKDGHCELIELGKVKRKVIDKHNTEFSHILKKNQHHEYNLFCDKLFIPYNQILNFGITYFRVQRVNG</sequence>
<evidence type="ECO:0000313" key="3">
    <source>
        <dbReference type="Proteomes" id="UP001236507"/>
    </source>
</evidence>
<dbReference type="RefSeq" id="WP_095167116.1">
    <property type="nucleotide sequence ID" value="NZ_JASHIF010000002.1"/>
</dbReference>
<reference evidence="2 3" key="1">
    <citation type="submission" date="2023-05" db="EMBL/GenBank/DDBJ databases">
        <title>Novel species of genus Flectobacillus isolated from stream in China.</title>
        <authorList>
            <person name="Lu H."/>
        </authorList>
    </citation>
    <scope>NUCLEOTIDE SEQUENCE [LARGE SCALE GENOMIC DNA]</scope>
    <source>
        <strain evidence="2 3">KCTC 42575</strain>
    </source>
</reference>
<organism evidence="2 3">
    <name type="scientific">Flectobacillus roseus</name>
    <dbReference type="NCBI Taxonomy" id="502259"/>
    <lineage>
        <taxon>Bacteria</taxon>
        <taxon>Pseudomonadati</taxon>
        <taxon>Bacteroidota</taxon>
        <taxon>Cytophagia</taxon>
        <taxon>Cytophagales</taxon>
        <taxon>Flectobacillaceae</taxon>
        <taxon>Flectobacillus</taxon>
    </lineage>
</organism>
<keyword evidence="3" id="KW-1185">Reference proteome</keyword>
<keyword evidence="1" id="KW-0812">Transmembrane</keyword>
<feature type="transmembrane region" description="Helical" evidence="1">
    <location>
        <begin position="98"/>
        <end position="121"/>
    </location>
</feature>
<evidence type="ECO:0000313" key="2">
    <source>
        <dbReference type="EMBL" id="MDI9858128.1"/>
    </source>
</evidence>
<keyword evidence="1" id="KW-1133">Transmembrane helix</keyword>
<evidence type="ECO:0000256" key="1">
    <source>
        <dbReference type="SAM" id="Phobius"/>
    </source>
</evidence>
<keyword evidence="1" id="KW-0472">Membrane</keyword>
<feature type="transmembrane region" description="Helical" evidence="1">
    <location>
        <begin position="44"/>
        <end position="62"/>
    </location>
</feature>
<dbReference type="Proteomes" id="UP001236507">
    <property type="component" value="Unassembled WGS sequence"/>
</dbReference>